<dbReference type="InterPro" id="IPR005545">
    <property type="entry name" value="YCII"/>
</dbReference>
<evidence type="ECO:0000259" key="2">
    <source>
        <dbReference type="Pfam" id="PF03795"/>
    </source>
</evidence>
<dbReference type="InterPro" id="IPR011008">
    <property type="entry name" value="Dimeric_a/b-barrel"/>
</dbReference>
<sequence length="100" mass="10588">MPAILLRLHPPRPDFPDGATAAEEQAMTHHAAWWQAMADEGYAIAVGPVLDPEGVWGLALVWADSEADALRLVKGDPVLTAGLGFRYTAVQMGGLILPGS</sequence>
<proteinExistence type="inferred from homology"/>
<dbReference type="Pfam" id="PF03795">
    <property type="entry name" value="YCII"/>
    <property type="match status" value="1"/>
</dbReference>
<evidence type="ECO:0000256" key="1">
    <source>
        <dbReference type="ARBA" id="ARBA00007689"/>
    </source>
</evidence>
<evidence type="ECO:0000313" key="4">
    <source>
        <dbReference type="Proteomes" id="UP000199555"/>
    </source>
</evidence>
<keyword evidence="4" id="KW-1185">Reference proteome</keyword>
<dbReference type="EMBL" id="FNGE01000001">
    <property type="protein sequence ID" value="SDK49750.1"/>
    <property type="molecule type" value="Genomic_DNA"/>
</dbReference>
<protein>
    <submittedName>
        <fullName evidence="3">YCII-related domain-containing protein</fullName>
    </submittedName>
</protein>
<gene>
    <name evidence="3" type="ORF">SAMN04487971_101186</name>
</gene>
<dbReference type="SUPFAM" id="SSF54909">
    <property type="entry name" value="Dimeric alpha+beta barrel"/>
    <property type="match status" value="1"/>
</dbReference>
<dbReference type="AlphaFoldDB" id="A0A1G9CDL3"/>
<organism evidence="3 4">
    <name type="scientific">Paracoccus chinensis</name>
    <dbReference type="NCBI Taxonomy" id="525640"/>
    <lineage>
        <taxon>Bacteria</taxon>
        <taxon>Pseudomonadati</taxon>
        <taxon>Pseudomonadota</taxon>
        <taxon>Alphaproteobacteria</taxon>
        <taxon>Rhodobacterales</taxon>
        <taxon>Paracoccaceae</taxon>
        <taxon>Paracoccus</taxon>
    </lineage>
</organism>
<evidence type="ECO:0000313" key="3">
    <source>
        <dbReference type="EMBL" id="SDK49750.1"/>
    </source>
</evidence>
<name>A0A1G9CDL3_9RHOB</name>
<accession>A0A1G9CDL3</accession>
<dbReference type="OrthoDB" id="6928805at2"/>
<feature type="domain" description="YCII-related" evidence="2">
    <location>
        <begin position="16"/>
        <end position="90"/>
    </location>
</feature>
<reference evidence="4" key="1">
    <citation type="submission" date="2016-10" db="EMBL/GenBank/DDBJ databases">
        <authorList>
            <person name="Varghese N."/>
            <person name="Submissions S."/>
        </authorList>
    </citation>
    <scope>NUCLEOTIDE SEQUENCE [LARGE SCALE GENOMIC DNA]</scope>
    <source>
        <strain evidence="4">CGMCC 1.7655</strain>
    </source>
</reference>
<dbReference type="RefSeq" id="WP_090751694.1">
    <property type="nucleotide sequence ID" value="NZ_FNGE01000001.1"/>
</dbReference>
<dbReference type="Proteomes" id="UP000199555">
    <property type="component" value="Unassembled WGS sequence"/>
</dbReference>
<comment type="similarity">
    <text evidence="1">Belongs to the YciI family.</text>
</comment>
<dbReference type="Gene3D" id="3.30.70.1060">
    <property type="entry name" value="Dimeric alpha+beta barrel"/>
    <property type="match status" value="1"/>
</dbReference>